<keyword evidence="4" id="KW-1185">Reference proteome</keyword>
<dbReference type="eggNOG" id="COG1680">
    <property type="taxonomic scope" value="Bacteria"/>
</dbReference>
<feature type="transmembrane region" description="Helical" evidence="1">
    <location>
        <begin position="528"/>
        <end position="550"/>
    </location>
</feature>
<dbReference type="EMBL" id="JNBY01000035">
    <property type="protein sequence ID" value="KDN87450.1"/>
    <property type="molecule type" value="Genomic_DNA"/>
</dbReference>
<feature type="transmembrane region" description="Helical" evidence="1">
    <location>
        <begin position="488"/>
        <end position="508"/>
    </location>
</feature>
<evidence type="ECO:0000313" key="4">
    <source>
        <dbReference type="Proteomes" id="UP000027178"/>
    </source>
</evidence>
<dbReference type="Pfam" id="PF00144">
    <property type="entry name" value="Beta-lactamase"/>
    <property type="match status" value="1"/>
</dbReference>
<keyword evidence="1" id="KW-0812">Transmembrane</keyword>
<dbReference type="PANTHER" id="PTHR46825:SF9">
    <property type="entry name" value="BETA-LACTAMASE-RELATED DOMAIN-CONTAINING PROTEIN"/>
    <property type="match status" value="1"/>
</dbReference>
<evidence type="ECO:0000259" key="2">
    <source>
        <dbReference type="Pfam" id="PF00144"/>
    </source>
</evidence>
<dbReference type="InterPro" id="IPR012338">
    <property type="entry name" value="Beta-lactam/transpept-like"/>
</dbReference>
<dbReference type="RefSeq" id="WP_051652706.1">
    <property type="nucleotide sequence ID" value="NZ_KK853997.1"/>
</dbReference>
<dbReference type="HOGENOM" id="CLU_022757_1_0_11"/>
<feature type="domain" description="Beta-lactamase-related" evidence="2">
    <location>
        <begin position="6"/>
        <end position="315"/>
    </location>
</feature>
<evidence type="ECO:0000313" key="3">
    <source>
        <dbReference type="EMBL" id="KDN87450.1"/>
    </source>
</evidence>
<sequence length="591" mass="61660">MAGQLGRDRIPGAAVAVVSADGGAYVKGYGVADTATGAAVDPERTGFYLGSLAKLFTAQTTAQLIVDGRIDPAADVNRYLPAANRIPDSYPGRPVTTDHLLTHTAGFDSDLVGVNSATPQGLSSLAESLAEHRPARVRPPGTVVAYDNYGAALAGLVVERVSGRPFAEAVRERVLGPLGMDRTSFVQPHPEGLQPAHGYRPDGADGWVEDRGQYGPWTPSGPGGLTTAADMARWLRAQLAPDAAARLMQTTHYRQDPALPGLGYAYEGWTRDGFTGWFKDGDLPGFHGNLLVLPEQGLGIYVVYNGDGVDGAAGWDGKELIRAVVDALPGAHPPAAGGGGRGSTGEARKAAGTYRAARVSRDSLMRTEELFGSVTVTAEGNGLRTDGLSPDPRHPEQHWLPLGGDRYRERDGQAEIAFRNGVLTASDNPSTAYQQLTWRQRPGPRLAALGAALAVLLGAAVAVPATALARRLRRRPAHPRPARAARAAAAVAGLLAAGFLAALLALVADGNAMMEAVPLGTPLALAPTWWGAAFPPLALAVTAGAAAGWLRHWWQLPGRLAMTAVALAGCAFTAFLAHYHLIAGPLGALLA</sequence>
<name>A0A066ZBC1_9ACTN</name>
<feature type="transmembrane region" description="Helical" evidence="1">
    <location>
        <begin position="446"/>
        <end position="468"/>
    </location>
</feature>
<dbReference type="Proteomes" id="UP000027178">
    <property type="component" value="Unassembled WGS sequence"/>
</dbReference>
<reference evidence="3 4" key="1">
    <citation type="submission" date="2014-05" db="EMBL/GenBank/DDBJ databases">
        <title>Draft Genome Sequence of Kitasatospora cheerisanensis KCTC 2395.</title>
        <authorList>
            <person name="Nam D.H."/>
        </authorList>
    </citation>
    <scope>NUCLEOTIDE SEQUENCE [LARGE SCALE GENOMIC DNA]</scope>
    <source>
        <strain evidence="3 4">KCTC 2395</strain>
    </source>
</reference>
<keyword evidence="1" id="KW-1133">Transmembrane helix</keyword>
<keyword evidence="1" id="KW-0472">Membrane</keyword>
<gene>
    <name evidence="3" type="ORF">KCH_08220</name>
</gene>
<dbReference type="PANTHER" id="PTHR46825">
    <property type="entry name" value="D-ALANYL-D-ALANINE-CARBOXYPEPTIDASE/ENDOPEPTIDASE AMPH"/>
    <property type="match status" value="1"/>
</dbReference>
<protein>
    <submittedName>
        <fullName evidence="3">Putative peptidase S12 family protein</fullName>
    </submittedName>
</protein>
<dbReference type="InterPro" id="IPR001466">
    <property type="entry name" value="Beta-lactam-related"/>
</dbReference>
<feature type="transmembrane region" description="Helical" evidence="1">
    <location>
        <begin position="562"/>
        <end position="582"/>
    </location>
</feature>
<dbReference type="PATRIC" id="fig|1348663.4.peg.783"/>
<proteinExistence type="predicted"/>
<accession>A0A066ZBC1</accession>
<dbReference type="Gene3D" id="3.40.710.10">
    <property type="entry name" value="DD-peptidase/beta-lactamase superfamily"/>
    <property type="match status" value="1"/>
</dbReference>
<organism evidence="3 4">
    <name type="scientific">Kitasatospora cheerisanensis KCTC 2395</name>
    <dbReference type="NCBI Taxonomy" id="1348663"/>
    <lineage>
        <taxon>Bacteria</taxon>
        <taxon>Bacillati</taxon>
        <taxon>Actinomycetota</taxon>
        <taxon>Actinomycetes</taxon>
        <taxon>Kitasatosporales</taxon>
        <taxon>Streptomycetaceae</taxon>
        <taxon>Kitasatospora</taxon>
    </lineage>
</organism>
<dbReference type="SUPFAM" id="SSF56601">
    <property type="entry name" value="beta-lactamase/transpeptidase-like"/>
    <property type="match status" value="1"/>
</dbReference>
<dbReference type="AlphaFoldDB" id="A0A066ZBC1"/>
<dbReference type="InterPro" id="IPR050491">
    <property type="entry name" value="AmpC-like"/>
</dbReference>
<dbReference type="OrthoDB" id="4281716at2"/>
<evidence type="ECO:0000256" key="1">
    <source>
        <dbReference type="SAM" id="Phobius"/>
    </source>
</evidence>
<comment type="caution">
    <text evidence="3">The sequence shown here is derived from an EMBL/GenBank/DDBJ whole genome shotgun (WGS) entry which is preliminary data.</text>
</comment>